<feature type="region of interest" description="Disordered" evidence="1">
    <location>
        <begin position="1"/>
        <end position="230"/>
    </location>
</feature>
<comment type="caution">
    <text evidence="2">The sequence shown here is derived from an EMBL/GenBank/DDBJ whole genome shotgun (WGS) entry which is preliminary data.</text>
</comment>
<dbReference type="AlphaFoldDB" id="A0A9W8Z394"/>
<gene>
    <name evidence="2" type="ORF">N0V93_001181</name>
</gene>
<feature type="compositionally biased region" description="Polar residues" evidence="1">
    <location>
        <begin position="139"/>
        <end position="150"/>
    </location>
</feature>
<feature type="compositionally biased region" description="Acidic residues" evidence="1">
    <location>
        <begin position="28"/>
        <end position="57"/>
    </location>
</feature>
<feature type="compositionally biased region" description="Low complexity" evidence="1">
    <location>
        <begin position="92"/>
        <end position="103"/>
    </location>
</feature>
<protein>
    <submittedName>
        <fullName evidence="2">Uncharacterized protein</fullName>
    </submittedName>
</protein>
<feature type="compositionally biased region" description="Polar residues" evidence="1">
    <location>
        <begin position="71"/>
        <end position="82"/>
    </location>
</feature>
<feature type="compositionally biased region" description="Polar residues" evidence="1">
    <location>
        <begin position="195"/>
        <end position="208"/>
    </location>
</feature>
<name>A0A9W8Z394_9PEZI</name>
<dbReference type="OrthoDB" id="2873061at2759"/>
<dbReference type="Proteomes" id="UP001140453">
    <property type="component" value="Unassembled WGS sequence"/>
</dbReference>
<feature type="compositionally biased region" description="Basic residues" evidence="1">
    <location>
        <begin position="185"/>
        <end position="194"/>
    </location>
</feature>
<organism evidence="2 3">
    <name type="scientific">Gnomoniopsis smithogilvyi</name>
    <dbReference type="NCBI Taxonomy" id="1191159"/>
    <lineage>
        <taxon>Eukaryota</taxon>
        <taxon>Fungi</taxon>
        <taxon>Dikarya</taxon>
        <taxon>Ascomycota</taxon>
        <taxon>Pezizomycotina</taxon>
        <taxon>Sordariomycetes</taxon>
        <taxon>Sordariomycetidae</taxon>
        <taxon>Diaporthales</taxon>
        <taxon>Gnomoniaceae</taxon>
        <taxon>Gnomoniopsis</taxon>
    </lineage>
</organism>
<feature type="compositionally biased region" description="Polar residues" evidence="1">
    <location>
        <begin position="119"/>
        <end position="132"/>
    </location>
</feature>
<evidence type="ECO:0000313" key="3">
    <source>
        <dbReference type="Proteomes" id="UP001140453"/>
    </source>
</evidence>
<evidence type="ECO:0000256" key="1">
    <source>
        <dbReference type="SAM" id="MobiDB-lite"/>
    </source>
</evidence>
<proteinExistence type="predicted"/>
<reference evidence="2" key="1">
    <citation type="submission" date="2022-10" db="EMBL/GenBank/DDBJ databases">
        <title>Tapping the CABI collections for fungal endophytes: first genome assemblies for Collariella, Neodidymelliopsis, Ascochyta clinopodiicola, Didymella pomorum, Didymosphaeria variabile, Neocosmospora piperis and Neocucurbitaria cava.</title>
        <authorList>
            <person name="Hill R."/>
        </authorList>
    </citation>
    <scope>NUCLEOTIDE SEQUENCE</scope>
    <source>
        <strain evidence="2">IMI 355082</strain>
    </source>
</reference>
<feature type="compositionally biased region" description="Low complexity" evidence="1">
    <location>
        <begin position="209"/>
        <end position="219"/>
    </location>
</feature>
<feature type="compositionally biased region" description="Low complexity" evidence="1">
    <location>
        <begin position="1"/>
        <end position="12"/>
    </location>
</feature>
<dbReference type="EMBL" id="JAPEVB010000001">
    <property type="protein sequence ID" value="KAJ4396958.1"/>
    <property type="molecule type" value="Genomic_DNA"/>
</dbReference>
<accession>A0A9W8Z394</accession>
<keyword evidence="3" id="KW-1185">Reference proteome</keyword>
<sequence>MPTTSTSSSRASGTRRRRARVVQQYDSSSEEEQDATGESSGEDSTEGDSEEDSDDSNDGTPKARRRPPMTLNRSKTTNLANTSSRRRPPPRSLNTTTATNTLSPNYNARTTSRAKVRNQRPSSTTAGGSSVPSYEDITPSPSYFSGNNYSYLPAPPSTREQQQQPQQQRSDWSSQLSPPLPKPNVRARRPHRPRTNTVPPNMDQSPGYSSSSTTTSSSTGPWKPMAAQPVPLKRNKTVREPVGAPVQAIVPRAPRTVAAARVNDDEYDDEDDIEEVIGVAPVAQARKMVAGGKKAALAVELKMNLDIELELKAYIHGDITLELFN</sequence>
<evidence type="ECO:0000313" key="2">
    <source>
        <dbReference type="EMBL" id="KAJ4396958.1"/>
    </source>
</evidence>